<keyword evidence="1" id="KW-0677">Repeat</keyword>
<dbReference type="PROSITE" id="PS50303">
    <property type="entry name" value="PUM_HD"/>
    <property type="match status" value="1"/>
</dbReference>
<feature type="repeat" description="Pumilio" evidence="3">
    <location>
        <begin position="642"/>
        <end position="679"/>
    </location>
</feature>
<feature type="domain" description="RRM" evidence="5">
    <location>
        <begin position="370"/>
        <end position="445"/>
    </location>
</feature>
<evidence type="ECO:0000256" key="3">
    <source>
        <dbReference type="PROSITE-ProRule" id="PRU00317"/>
    </source>
</evidence>
<dbReference type="SMART" id="SM00025">
    <property type="entry name" value="Pumilio"/>
    <property type="match status" value="6"/>
</dbReference>
<dbReference type="OrthoDB" id="2017782at2759"/>
<name>A0A8H7QF26_9FUNG</name>
<proteinExistence type="predicted"/>
<dbReference type="InterPro" id="IPR035979">
    <property type="entry name" value="RBD_domain_sf"/>
</dbReference>
<dbReference type="InterPro" id="IPR057720">
    <property type="entry name" value="RRM_YTH1"/>
</dbReference>
<dbReference type="EMBL" id="JAEPRC010000886">
    <property type="protein sequence ID" value="KAG2190945.1"/>
    <property type="molecule type" value="Genomic_DNA"/>
</dbReference>
<organism evidence="7 8">
    <name type="scientific">Mucor plumbeus</name>
    <dbReference type="NCBI Taxonomy" id="97098"/>
    <lineage>
        <taxon>Eukaryota</taxon>
        <taxon>Fungi</taxon>
        <taxon>Fungi incertae sedis</taxon>
        <taxon>Mucoromycota</taxon>
        <taxon>Mucoromycotina</taxon>
        <taxon>Mucoromycetes</taxon>
        <taxon>Mucorales</taxon>
        <taxon>Mucorineae</taxon>
        <taxon>Mucoraceae</taxon>
        <taxon>Mucor</taxon>
    </lineage>
</organism>
<feature type="domain" description="RRM" evidence="5">
    <location>
        <begin position="466"/>
        <end position="541"/>
    </location>
</feature>
<protein>
    <recommendedName>
        <fullName evidence="9">ARM repeat-containing protein</fullName>
    </recommendedName>
</protein>
<evidence type="ECO:0000256" key="4">
    <source>
        <dbReference type="SAM" id="MobiDB-lite"/>
    </source>
</evidence>
<evidence type="ECO:0000313" key="7">
    <source>
        <dbReference type="EMBL" id="KAG2190945.1"/>
    </source>
</evidence>
<feature type="domain" description="PUM-HD" evidence="6">
    <location>
        <begin position="585"/>
        <end position="929"/>
    </location>
</feature>
<dbReference type="InterPro" id="IPR012677">
    <property type="entry name" value="Nucleotide-bd_a/b_plait_sf"/>
</dbReference>
<dbReference type="Pfam" id="PF00076">
    <property type="entry name" value="RRM_1"/>
    <property type="match status" value="1"/>
</dbReference>
<evidence type="ECO:0000256" key="2">
    <source>
        <dbReference type="PROSITE-ProRule" id="PRU00176"/>
    </source>
</evidence>
<dbReference type="SUPFAM" id="SSF54928">
    <property type="entry name" value="RNA-binding domain, RBD"/>
    <property type="match status" value="2"/>
</dbReference>
<dbReference type="SMART" id="SM00360">
    <property type="entry name" value="RRM"/>
    <property type="match status" value="2"/>
</dbReference>
<comment type="caution">
    <text evidence="7">The sequence shown here is derived from an EMBL/GenBank/DDBJ whole genome shotgun (WGS) entry which is preliminary data.</text>
</comment>
<dbReference type="InterPro" id="IPR052645">
    <property type="entry name" value="Pumilio_domain_protein"/>
</dbReference>
<dbReference type="PANTHER" id="PTHR47093:SF1">
    <property type="entry name" value="PROTEIN JSN1-RELATED"/>
    <property type="match status" value="1"/>
</dbReference>
<evidence type="ECO:0000313" key="8">
    <source>
        <dbReference type="Proteomes" id="UP000650833"/>
    </source>
</evidence>
<feature type="compositionally biased region" description="Low complexity" evidence="4">
    <location>
        <begin position="165"/>
        <end position="176"/>
    </location>
</feature>
<evidence type="ECO:0000259" key="5">
    <source>
        <dbReference type="PROSITE" id="PS50102"/>
    </source>
</evidence>
<keyword evidence="8" id="KW-1185">Reference proteome</keyword>
<accession>A0A8H7QF26</accession>
<dbReference type="Proteomes" id="UP000650833">
    <property type="component" value="Unassembled WGS sequence"/>
</dbReference>
<keyword evidence="2" id="KW-0694">RNA-binding</keyword>
<dbReference type="GO" id="GO:0000288">
    <property type="term" value="P:nuclear-transcribed mRNA catabolic process, deadenylation-dependent decay"/>
    <property type="evidence" value="ECO:0007669"/>
    <property type="project" value="TreeGrafter"/>
</dbReference>
<evidence type="ECO:0000259" key="6">
    <source>
        <dbReference type="PROSITE" id="PS50303"/>
    </source>
</evidence>
<dbReference type="SUPFAM" id="SSF48371">
    <property type="entry name" value="ARM repeat"/>
    <property type="match status" value="1"/>
</dbReference>
<dbReference type="InterPro" id="IPR033133">
    <property type="entry name" value="PUM-HD"/>
</dbReference>
<gene>
    <name evidence="7" type="ORF">INT46_004948</name>
</gene>
<feature type="repeat" description="Pumilio" evidence="3">
    <location>
        <begin position="717"/>
        <end position="754"/>
    </location>
</feature>
<evidence type="ECO:0008006" key="9">
    <source>
        <dbReference type="Google" id="ProtNLM"/>
    </source>
</evidence>
<dbReference type="Pfam" id="PF25701">
    <property type="entry name" value="RRM_YTH1"/>
    <property type="match status" value="1"/>
</dbReference>
<feature type="region of interest" description="Disordered" evidence="4">
    <location>
        <begin position="157"/>
        <end position="189"/>
    </location>
</feature>
<dbReference type="GO" id="GO:0003723">
    <property type="term" value="F:RNA binding"/>
    <property type="evidence" value="ECO:0007669"/>
    <property type="project" value="UniProtKB-UniRule"/>
</dbReference>
<dbReference type="InterPro" id="IPR000504">
    <property type="entry name" value="RRM_dom"/>
</dbReference>
<dbReference type="Gene3D" id="3.30.70.330">
    <property type="match status" value="2"/>
</dbReference>
<dbReference type="PANTHER" id="PTHR47093">
    <property type="entry name" value="PROTEIN JSN1-RELATED"/>
    <property type="match status" value="1"/>
</dbReference>
<dbReference type="Pfam" id="PF00806">
    <property type="entry name" value="PUF"/>
    <property type="match status" value="3"/>
</dbReference>
<feature type="compositionally biased region" description="Polar residues" evidence="4">
    <location>
        <begin position="177"/>
        <end position="189"/>
    </location>
</feature>
<sequence length="931" mass="102745">MQHNKKDRQSNTTSFHSARDLDIVLEETTNLADYNHGYLDNMLNSPYSNSKLFPIDTNSLETRTPLLPLRRARAGTMPSIIYMDQPPPLPVTPQMPPAAFPIVTNNSVNRHRSGSLTLPVPATYAAWRPSTAEPTSPSTEQLLQQGDDIARTLRSIGLDDDKDGSGSSPLSSASNSIATPPTGGSPSATLLQQRNTLRSRSYSVNNAAMYQQQAPINNGFSLSSSSMESILLNNNNHQNNSRPRASSMGKMDYNTNTPPGLSSLWKMQLGTLEDDSIYESNEENNNQSEHSLSLGDSEFLANMFHTTGDGNDNNTMKPDIDINDTNNHAVTNTEFVSMVAGVTTTTVMRDQPSLPQQQQQQQQSNLSVSRSLWIGNIDASVTMDNLSNLFSLYGPIESVRLLLEKECAFINFYNMDDAVRAKDDVLTNLGGRIGTCIVRIGYGRAENLSSSITTIIETPVVPQPTRALWLGNMPPGISQSVLQRTLSSFGVIESVRVLSHKNCAFINYEKEQSANAARDALIQNDLSVQELWGIRIGFAKVPINNRSSNAHNKLLSKSSSNEDIMDGEANRELWTIMKRLGVPDTAIDLVKSLKSSSYFESIPPVPEYGLQRRLDAAKLREIRKRLDALISKDDSKEADSIALDCMDEIAEICSDYIGNTVTQRLFEKCSEDVKTVMLQAVAPHLAAMGVHKNGTWAAQKIIDSLNTQKQIQIVCVHIQPFIPPLLLDQYGNYVVQCCLRLDGDTQFIMNAMVEKFLHIAQGRFGARAMRGILEGSLITNSQQIFIAAALLQNAVSLAIHANGALLISWLIDCSTLENRLSLLASQLSPCLVQVATHKLGSQIMLKLINQDIDPEARQCLYEALNDTETMTEVLSDQARGLNFALKVISSEYLTSDERTKLREMAHPILTQWQGNSFKKALLEFAPSKTSQ</sequence>
<dbReference type="InterPro" id="IPR016024">
    <property type="entry name" value="ARM-type_fold"/>
</dbReference>
<dbReference type="InterPro" id="IPR011989">
    <property type="entry name" value="ARM-like"/>
</dbReference>
<dbReference type="PROSITE" id="PS50102">
    <property type="entry name" value="RRM"/>
    <property type="match status" value="2"/>
</dbReference>
<dbReference type="Gene3D" id="1.25.10.10">
    <property type="entry name" value="Leucine-rich Repeat Variant"/>
    <property type="match status" value="1"/>
</dbReference>
<dbReference type="CDD" id="cd00590">
    <property type="entry name" value="RRM_SF"/>
    <property type="match status" value="1"/>
</dbReference>
<dbReference type="PROSITE" id="PS50302">
    <property type="entry name" value="PUM"/>
    <property type="match status" value="2"/>
</dbReference>
<dbReference type="AlphaFoldDB" id="A0A8H7QF26"/>
<dbReference type="InterPro" id="IPR001313">
    <property type="entry name" value="Pumilio_RNA-bd_rpt"/>
</dbReference>
<reference evidence="7" key="1">
    <citation type="submission" date="2020-12" db="EMBL/GenBank/DDBJ databases">
        <title>Metabolic potential, ecology and presence of endohyphal bacteria is reflected in genomic diversity of Mucoromycotina.</title>
        <authorList>
            <person name="Muszewska A."/>
            <person name="Okrasinska A."/>
            <person name="Steczkiewicz K."/>
            <person name="Drgas O."/>
            <person name="Orlowska M."/>
            <person name="Perlinska-Lenart U."/>
            <person name="Aleksandrzak-Piekarczyk T."/>
            <person name="Szatraj K."/>
            <person name="Zielenkiewicz U."/>
            <person name="Pilsyk S."/>
            <person name="Malc E."/>
            <person name="Mieczkowski P."/>
            <person name="Kruszewska J.S."/>
            <person name="Biernat P."/>
            <person name="Pawlowska J."/>
        </authorList>
    </citation>
    <scope>NUCLEOTIDE SEQUENCE</scope>
    <source>
        <strain evidence="7">CBS 226.32</strain>
    </source>
</reference>
<evidence type="ECO:0000256" key="1">
    <source>
        <dbReference type="ARBA" id="ARBA00022737"/>
    </source>
</evidence>